<evidence type="ECO:0000313" key="2">
    <source>
        <dbReference type="EMBL" id="KAB4456078.1"/>
    </source>
</evidence>
<dbReference type="InterPro" id="IPR011871">
    <property type="entry name" value="Fib_succ_major"/>
</dbReference>
<dbReference type="OMA" id="WYEDINA"/>
<accession>A0A139KEI2</accession>
<evidence type="ECO:0000313" key="4">
    <source>
        <dbReference type="EMBL" id="RHD90879.1"/>
    </source>
</evidence>
<reference evidence="7 8" key="2">
    <citation type="journal article" date="2019" name="Nat. Med.">
        <title>A library of human gut bacterial isolates paired with longitudinal multiomics data enables mechanistic microbiome research.</title>
        <authorList>
            <person name="Poyet M."/>
            <person name="Groussin M."/>
            <person name="Gibbons S.M."/>
            <person name="Avila-Pacheco J."/>
            <person name="Jiang X."/>
            <person name="Kearney S.M."/>
            <person name="Perrotta A.R."/>
            <person name="Berdy B."/>
            <person name="Zhao S."/>
            <person name="Lieberman T.D."/>
            <person name="Swanson P.K."/>
            <person name="Smith M."/>
            <person name="Roesemann S."/>
            <person name="Alexander J.E."/>
            <person name="Rich S.A."/>
            <person name="Livny J."/>
            <person name="Vlamakis H."/>
            <person name="Clish C."/>
            <person name="Bullock K."/>
            <person name="Deik A."/>
            <person name="Scott J."/>
            <person name="Pierce K.A."/>
            <person name="Xavier R.J."/>
            <person name="Alm E.J."/>
        </authorList>
    </citation>
    <scope>NUCLEOTIDE SEQUENCE [LARGE SCALE GENOMIC DNA]</scope>
    <source>
        <strain evidence="2 7">BIOML-A160</strain>
        <strain evidence="3 8">BIOML-A162</strain>
    </source>
</reference>
<name>A0A139KEI2_BACT4</name>
<evidence type="ECO:0000313" key="5">
    <source>
        <dbReference type="EMBL" id="UYU67931.1"/>
    </source>
</evidence>
<dbReference type="GeneID" id="60924801"/>
<dbReference type="Pfam" id="PF09603">
    <property type="entry name" value="Fib_succ_major"/>
    <property type="match status" value="1"/>
</dbReference>
<dbReference type="Pfam" id="PF13149">
    <property type="entry name" value="Mfa_like_1"/>
    <property type="match status" value="1"/>
</dbReference>
<dbReference type="Proteomes" id="UP000436825">
    <property type="component" value="Unassembled WGS sequence"/>
</dbReference>
<dbReference type="SMR" id="A0A139KEI2"/>
<dbReference type="CDD" id="cd13120">
    <property type="entry name" value="BF2867_like_N"/>
    <property type="match status" value="1"/>
</dbReference>
<evidence type="ECO:0000313" key="9">
    <source>
        <dbReference type="Proteomes" id="UP001156218"/>
    </source>
</evidence>
<dbReference type="NCBIfam" id="TIGR02145">
    <property type="entry name" value="Fib_succ_major"/>
    <property type="match status" value="1"/>
</dbReference>
<reference evidence="4 6" key="1">
    <citation type="submission" date="2018-08" db="EMBL/GenBank/DDBJ databases">
        <title>A genome reference for cultivated species of the human gut microbiota.</title>
        <authorList>
            <person name="Zou Y."/>
            <person name="Xue W."/>
            <person name="Luo G."/>
        </authorList>
    </citation>
    <scope>NUCLEOTIDE SEQUENCE [LARGE SCALE GENOMIC DNA]</scope>
    <source>
        <strain evidence="4 6">AM30-26</strain>
    </source>
</reference>
<sequence>MMKKGILFVLTAAFLASCQQEENEGVASVDRVTITPIITRATEVNFEDQDQIGLSVTKEDGTVYATNELMTFNDGAFAGSLKWYPEGADKSSFVAYYPYSATGVPTSFTVHADQTTNYGISDFMAASKSDVLPSVNSISMIFKHMLTKLVINVTNETNLDISSIVLKGSVPTANINLATMKTTVNESAAATDITAQQVTKNKTFRAIVVPQTAAFTLAVTTSDNNTLMQKLVSTDLVQGGQYSVNIRVLPDNIIVTLSGEIENWTDEGEIKGDEPEVPFEEHDGYFIYDGITYNTVTLSNGTTWMAEPLRYVPDGYTPSSDPAADSHIWYPYELVTVDGTLTAKALQDATSIKQYGYLYDIHAALSGKAVTPENCYDFEGAQGICPKGWHIPTRAEYFSLVGNSTKDADGNSLENGKDALFYDTAYDGGKIPTLNEAKFNYQFSGVRMSTGYSAVPKYQATAITSSNSTVTEWFGKPSMSYYMTSTAYKPIYSTSTGDLTNIQFFGLMSTFSMAKYPEGRLSLSYISVLSGQTVRCVKNQN</sequence>
<dbReference type="EMBL" id="QSJP01000002">
    <property type="protein sequence ID" value="RHD90879.1"/>
    <property type="molecule type" value="Genomic_DNA"/>
</dbReference>
<dbReference type="EMBL" id="CP083680">
    <property type="protein sequence ID" value="UYU67931.1"/>
    <property type="molecule type" value="Genomic_DNA"/>
</dbReference>
<dbReference type="Gene3D" id="2.60.40.2620">
    <property type="entry name" value="Fimbrillin-like"/>
    <property type="match status" value="1"/>
</dbReference>
<protein>
    <submittedName>
        <fullName evidence="5">Fimbrillin family protein</fullName>
    </submittedName>
</protein>
<dbReference type="Gene3D" id="2.60.40.2630">
    <property type="match status" value="1"/>
</dbReference>
<proteinExistence type="predicted"/>
<evidence type="ECO:0000313" key="6">
    <source>
        <dbReference type="Proteomes" id="UP000284785"/>
    </source>
</evidence>
<dbReference type="Proteomes" id="UP000284785">
    <property type="component" value="Unassembled WGS sequence"/>
</dbReference>
<feature type="domain" description="Fibrobacter succinogenes major paralogous" evidence="1">
    <location>
        <begin position="301"/>
        <end position="538"/>
    </location>
</feature>
<dbReference type="AlphaFoldDB" id="A0A139KEI2"/>
<dbReference type="EMBL" id="WCRW01000007">
    <property type="protein sequence ID" value="KAB4456078.1"/>
    <property type="molecule type" value="Genomic_DNA"/>
</dbReference>
<dbReference type="InterPro" id="IPR025049">
    <property type="entry name" value="Mfa-like_1"/>
</dbReference>
<dbReference type="RefSeq" id="WP_011108912.1">
    <property type="nucleotide sequence ID" value="NZ_BQNN01000001.1"/>
</dbReference>
<evidence type="ECO:0000259" key="1">
    <source>
        <dbReference type="Pfam" id="PF09603"/>
    </source>
</evidence>
<dbReference type="InterPro" id="IPR042278">
    <property type="entry name" value="Mfa-like_1_N"/>
</dbReference>
<reference evidence="5 9" key="3">
    <citation type="submission" date="2021-06" db="EMBL/GenBank/DDBJ databases">
        <title>Interrogation of the integrated mobile genetic elements in gut-associated Bacteroides with a consensus prediction approach.</title>
        <authorList>
            <person name="Campbell D.E."/>
            <person name="Leigh J.R."/>
            <person name="Kim T."/>
            <person name="England W."/>
            <person name="Whitaker R.J."/>
            <person name="Degnan P.H."/>
        </authorList>
    </citation>
    <scope>NUCLEOTIDE SEQUENCE [LARGE SCALE GENOMIC DNA]</scope>
    <source>
        <strain evidence="5 9">WAL8669</strain>
    </source>
</reference>
<dbReference type="Proteomes" id="UP001156218">
    <property type="component" value="Chromosome"/>
</dbReference>
<evidence type="ECO:0000313" key="7">
    <source>
        <dbReference type="Proteomes" id="UP000436825"/>
    </source>
</evidence>
<dbReference type="CDD" id="cd13121">
    <property type="entry name" value="BF2867_like_C"/>
    <property type="match status" value="1"/>
</dbReference>
<dbReference type="PROSITE" id="PS51257">
    <property type="entry name" value="PROKAR_LIPOPROTEIN"/>
    <property type="match status" value="1"/>
</dbReference>
<gene>
    <name evidence="4" type="ORF">DW780_02635</name>
    <name evidence="2" type="ORF">GAN75_12225</name>
    <name evidence="3" type="ORF">GAN91_13545</name>
    <name evidence="5" type="ORF">KQP68_06550</name>
</gene>
<evidence type="ECO:0000313" key="3">
    <source>
        <dbReference type="EMBL" id="KAB4481301.1"/>
    </source>
</evidence>
<dbReference type="Proteomes" id="UP000436858">
    <property type="component" value="Unassembled WGS sequence"/>
</dbReference>
<evidence type="ECO:0000313" key="8">
    <source>
        <dbReference type="Proteomes" id="UP000436858"/>
    </source>
</evidence>
<dbReference type="EMBL" id="WCRY01000012">
    <property type="protein sequence ID" value="KAB4481301.1"/>
    <property type="molecule type" value="Genomic_DNA"/>
</dbReference>
<organism evidence="4 6">
    <name type="scientific">Bacteroides thetaiotaomicron</name>
    <dbReference type="NCBI Taxonomy" id="818"/>
    <lineage>
        <taxon>Bacteria</taxon>
        <taxon>Pseudomonadati</taxon>
        <taxon>Bacteroidota</taxon>
        <taxon>Bacteroidia</taxon>
        <taxon>Bacteroidales</taxon>
        <taxon>Bacteroidaceae</taxon>
        <taxon>Bacteroides</taxon>
    </lineage>
</organism>